<sequence>MVTLHANKWQKEKGDSVAQHFNQVFDAREVLMAKSEMMSMSVKEIQPKDLVLLETKINHYQLKDDAGKWNIQHVQFELLEINLLCSNHSAEDVGLGNESPQDLVSRSWSTVVEKGTGKVLIDQRVINVHRQIIQGVSRPQCIAVMLHPHEDDFEDLLHLWASLTPIEEAHATDVIEAIEQVSWLLCSKDLCSPFTLYPHQPLITDIYYLVYTQNEEISKSNINSILQDNFRKRELVNTPAILVKAGPNYCSRDPQFDIDPEELAHTLWWYK</sequence>
<gene>
    <name evidence="1" type="ORF">PAXINDRAFT_157314</name>
</gene>
<evidence type="ECO:0000313" key="1">
    <source>
        <dbReference type="EMBL" id="KIJ11376.1"/>
    </source>
</evidence>
<evidence type="ECO:0000313" key="2">
    <source>
        <dbReference type="Proteomes" id="UP000053647"/>
    </source>
</evidence>
<reference evidence="1 2" key="1">
    <citation type="submission" date="2014-06" db="EMBL/GenBank/DDBJ databases">
        <authorList>
            <consortium name="DOE Joint Genome Institute"/>
            <person name="Kuo A."/>
            <person name="Kohler A."/>
            <person name="Nagy L.G."/>
            <person name="Floudas D."/>
            <person name="Copeland A."/>
            <person name="Barry K.W."/>
            <person name="Cichocki N."/>
            <person name="Veneault-Fourrey C."/>
            <person name="LaButti K."/>
            <person name="Lindquist E.A."/>
            <person name="Lipzen A."/>
            <person name="Lundell T."/>
            <person name="Morin E."/>
            <person name="Murat C."/>
            <person name="Sun H."/>
            <person name="Tunlid A."/>
            <person name="Henrissat B."/>
            <person name="Grigoriev I.V."/>
            <person name="Hibbett D.S."/>
            <person name="Martin F."/>
            <person name="Nordberg H.P."/>
            <person name="Cantor M.N."/>
            <person name="Hua S.X."/>
        </authorList>
    </citation>
    <scope>NUCLEOTIDE SEQUENCE [LARGE SCALE GENOMIC DNA]</scope>
    <source>
        <strain evidence="1 2">ATCC 200175</strain>
    </source>
</reference>
<keyword evidence="2" id="KW-1185">Reference proteome</keyword>
<dbReference type="EMBL" id="KN819380">
    <property type="protein sequence ID" value="KIJ11376.1"/>
    <property type="molecule type" value="Genomic_DNA"/>
</dbReference>
<organism evidence="1 2">
    <name type="scientific">Paxillus involutus ATCC 200175</name>
    <dbReference type="NCBI Taxonomy" id="664439"/>
    <lineage>
        <taxon>Eukaryota</taxon>
        <taxon>Fungi</taxon>
        <taxon>Dikarya</taxon>
        <taxon>Basidiomycota</taxon>
        <taxon>Agaricomycotina</taxon>
        <taxon>Agaricomycetes</taxon>
        <taxon>Agaricomycetidae</taxon>
        <taxon>Boletales</taxon>
        <taxon>Paxilineae</taxon>
        <taxon>Paxillaceae</taxon>
        <taxon>Paxillus</taxon>
    </lineage>
</organism>
<dbReference type="HOGENOM" id="CLU_1027131_0_0_1"/>
<protein>
    <submittedName>
        <fullName evidence="1">Uncharacterized protein</fullName>
    </submittedName>
</protein>
<dbReference type="AlphaFoldDB" id="A0A0C9TVM9"/>
<dbReference type="OrthoDB" id="2680070at2759"/>
<proteinExistence type="predicted"/>
<name>A0A0C9TVM9_PAXIN</name>
<dbReference type="Proteomes" id="UP000053647">
    <property type="component" value="Unassembled WGS sequence"/>
</dbReference>
<reference evidence="2" key="2">
    <citation type="submission" date="2015-01" db="EMBL/GenBank/DDBJ databases">
        <title>Evolutionary Origins and Diversification of the Mycorrhizal Mutualists.</title>
        <authorList>
            <consortium name="DOE Joint Genome Institute"/>
            <consortium name="Mycorrhizal Genomics Consortium"/>
            <person name="Kohler A."/>
            <person name="Kuo A."/>
            <person name="Nagy L.G."/>
            <person name="Floudas D."/>
            <person name="Copeland A."/>
            <person name="Barry K.W."/>
            <person name="Cichocki N."/>
            <person name="Veneault-Fourrey C."/>
            <person name="LaButti K."/>
            <person name="Lindquist E.A."/>
            <person name="Lipzen A."/>
            <person name="Lundell T."/>
            <person name="Morin E."/>
            <person name="Murat C."/>
            <person name="Riley R."/>
            <person name="Ohm R."/>
            <person name="Sun H."/>
            <person name="Tunlid A."/>
            <person name="Henrissat B."/>
            <person name="Grigoriev I.V."/>
            <person name="Hibbett D.S."/>
            <person name="Martin F."/>
        </authorList>
    </citation>
    <scope>NUCLEOTIDE SEQUENCE [LARGE SCALE GENOMIC DNA]</scope>
    <source>
        <strain evidence="2">ATCC 200175</strain>
    </source>
</reference>
<accession>A0A0C9TVM9</accession>